<dbReference type="STRING" id="1048983.EL17_06030"/>
<proteinExistence type="predicted"/>
<dbReference type="Gene3D" id="1.10.390.10">
    <property type="entry name" value="Neutral Protease Domain 2"/>
    <property type="match status" value="1"/>
</dbReference>
<keyword evidence="1" id="KW-0732">Signal</keyword>
<dbReference type="InterPro" id="IPR027268">
    <property type="entry name" value="Peptidase_M4/M1_CTD_sf"/>
</dbReference>
<feature type="signal peptide" evidence="1">
    <location>
        <begin position="1"/>
        <end position="21"/>
    </location>
</feature>
<evidence type="ECO:0000313" key="2">
    <source>
        <dbReference type="EMBL" id="KEO75217.1"/>
    </source>
</evidence>
<dbReference type="EMBL" id="JMIH01000014">
    <property type="protein sequence ID" value="KEO75217.1"/>
    <property type="molecule type" value="Genomic_DNA"/>
</dbReference>
<organism evidence="2 3">
    <name type="scientific">Anditalea andensis</name>
    <dbReference type="NCBI Taxonomy" id="1048983"/>
    <lineage>
        <taxon>Bacteria</taxon>
        <taxon>Pseudomonadati</taxon>
        <taxon>Bacteroidota</taxon>
        <taxon>Cytophagia</taxon>
        <taxon>Cytophagales</taxon>
        <taxon>Cytophagaceae</taxon>
        <taxon>Anditalea</taxon>
    </lineage>
</organism>
<gene>
    <name evidence="2" type="ORF">EL17_06030</name>
</gene>
<name>A0A074LMV2_9BACT</name>
<dbReference type="SUPFAM" id="SSF55486">
    <property type="entry name" value="Metalloproteases ('zincins'), catalytic domain"/>
    <property type="match status" value="1"/>
</dbReference>
<evidence type="ECO:0000256" key="1">
    <source>
        <dbReference type="SAM" id="SignalP"/>
    </source>
</evidence>
<feature type="chain" id="PRO_5001696207" description="Peptidase M1 membrane alanine aminopeptidase domain-containing protein" evidence="1">
    <location>
        <begin position="22"/>
        <end position="420"/>
    </location>
</feature>
<comment type="caution">
    <text evidence="2">The sequence shown here is derived from an EMBL/GenBank/DDBJ whole genome shotgun (WGS) entry which is preliminary data.</text>
</comment>
<dbReference type="eggNOG" id="COG0308">
    <property type="taxonomic scope" value="Bacteria"/>
</dbReference>
<accession>A0A074LMV2</accession>
<reference evidence="2 3" key="1">
    <citation type="submission" date="2014-04" db="EMBL/GenBank/DDBJ databases">
        <title>Characterization and application of a salt tolerant electro-active bacterium.</title>
        <authorList>
            <person name="Yang L."/>
            <person name="Wei S."/>
            <person name="Tay Q.X.M."/>
        </authorList>
    </citation>
    <scope>NUCLEOTIDE SEQUENCE [LARGE SCALE GENOMIC DNA]</scope>
    <source>
        <strain evidence="2 3">LY1</strain>
    </source>
</reference>
<dbReference type="RefSeq" id="WP_035071922.1">
    <property type="nucleotide sequence ID" value="NZ_JMIH01000014.1"/>
</dbReference>
<evidence type="ECO:0008006" key="4">
    <source>
        <dbReference type="Google" id="ProtNLM"/>
    </source>
</evidence>
<sequence length="420" mass="48018">MNRLRNSFLFAFTIFLTYLNAAPCKACGDGETFVQGVLKISVVEQSVAVVLDFNYLAKDNARSSLSFWIDSEMDIQSVDGHQVKSYSFDKKAEPFATLTVTFTEELGEREETTFSIAYSGKPSKGFWVEEYQWVDIDPDFMIFPVFNTLENFSYQIKAVVDDVNYKFIDIQKGIFSKEIEVTSVSPSYYINPILASDNQKNGMALFDSSAGDDNIKVFTEYADSARFVSDAALRIFDLFNSTFAKEEQVNFCSVLYRPIPYDEHKITRSFKPSVVFARSHDNIATLAHEISHFWWDRGDALTTEKWLSESFAQYSEMMFLRHDQGEEIFNEIIEKLAARTGNLPPLLGGDRFGKYGDELIYAKGPYALYQLESRIGHEEFVDFLVAVNRNRVATTGHLLEVLEKQTSAEIRKEFEKLLKS</sequence>
<evidence type="ECO:0000313" key="3">
    <source>
        <dbReference type="Proteomes" id="UP000027821"/>
    </source>
</evidence>
<dbReference type="OrthoDB" id="100605at2"/>
<keyword evidence="3" id="KW-1185">Reference proteome</keyword>
<dbReference type="Proteomes" id="UP000027821">
    <property type="component" value="Unassembled WGS sequence"/>
</dbReference>
<protein>
    <recommendedName>
        <fullName evidence="4">Peptidase M1 membrane alanine aminopeptidase domain-containing protein</fullName>
    </recommendedName>
</protein>
<dbReference type="AlphaFoldDB" id="A0A074LMV2"/>